<evidence type="ECO:0000313" key="3">
    <source>
        <dbReference type="Proteomes" id="UP001321760"/>
    </source>
</evidence>
<feature type="region of interest" description="Disordered" evidence="1">
    <location>
        <begin position="1"/>
        <end position="41"/>
    </location>
</feature>
<keyword evidence="3" id="KW-1185">Reference proteome</keyword>
<evidence type="ECO:0000313" key="2">
    <source>
        <dbReference type="EMBL" id="KAK4450628.1"/>
    </source>
</evidence>
<reference evidence="2" key="2">
    <citation type="submission" date="2023-05" db="EMBL/GenBank/DDBJ databases">
        <authorList>
            <consortium name="Lawrence Berkeley National Laboratory"/>
            <person name="Steindorff A."/>
            <person name="Hensen N."/>
            <person name="Bonometti L."/>
            <person name="Westerberg I."/>
            <person name="Brannstrom I.O."/>
            <person name="Guillou S."/>
            <person name="Cros-Aarteil S."/>
            <person name="Calhoun S."/>
            <person name="Haridas S."/>
            <person name="Kuo A."/>
            <person name="Mondo S."/>
            <person name="Pangilinan J."/>
            <person name="Riley R."/>
            <person name="Labutti K."/>
            <person name="Andreopoulos B."/>
            <person name="Lipzen A."/>
            <person name="Chen C."/>
            <person name="Yanf M."/>
            <person name="Daum C."/>
            <person name="Ng V."/>
            <person name="Clum A."/>
            <person name="Ohm R."/>
            <person name="Martin F."/>
            <person name="Silar P."/>
            <person name="Natvig D."/>
            <person name="Lalanne C."/>
            <person name="Gautier V."/>
            <person name="Ament-Velasquez S.L."/>
            <person name="Kruys A."/>
            <person name="Hutchinson M.I."/>
            <person name="Powell A.J."/>
            <person name="Barry K."/>
            <person name="Miller A.N."/>
            <person name="Grigoriev I.V."/>
            <person name="Debuchy R."/>
            <person name="Gladieux P."/>
            <person name="Thoren M.H."/>
            <person name="Johannesson H."/>
        </authorList>
    </citation>
    <scope>NUCLEOTIDE SEQUENCE</scope>
    <source>
        <strain evidence="2">PSN243</strain>
    </source>
</reference>
<feature type="region of interest" description="Disordered" evidence="1">
    <location>
        <begin position="76"/>
        <end position="118"/>
    </location>
</feature>
<gene>
    <name evidence="2" type="ORF">QBC34DRAFT_379337</name>
</gene>
<dbReference type="Proteomes" id="UP001321760">
    <property type="component" value="Unassembled WGS sequence"/>
</dbReference>
<organism evidence="2 3">
    <name type="scientific">Podospora aff. communis PSN243</name>
    <dbReference type="NCBI Taxonomy" id="3040156"/>
    <lineage>
        <taxon>Eukaryota</taxon>
        <taxon>Fungi</taxon>
        <taxon>Dikarya</taxon>
        <taxon>Ascomycota</taxon>
        <taxon>Pezizomycotina</taxon>
        <taxon>Sordariomycetes</taxon>
        <taxon>Sordariomycetidae</taxon>
        <taxon>Sordariales</taxon>
        <taxon>Podosporaceae</taxon>
        <taxon>Podospora</taxon>
    </lineage>
</organism>
<protein>
    <submittedName>
        <fullName evidence="2">Uncharacterized protein</fullName>
    </submittedName>
</protein>
<reference evidence="2" key="1">
    <citation type="journal article" date="2023" name="Mol. Phylogenet. Evol.">
        <title>Genome-scale phylogeny and comparative genomics of the fungal order Sordariales.</title>
        <authorList>
            <person name="Hensen N."/>
            <person name="Bonometti L."/>
            <person name="Westerberg I."/>
            <person name="Brannstrom I.O."/>
            <person name="Guillou S."/>
            <person name="Cros-Aarteil S."/>
            <person name="Calhoun S."/>
            <person name="Haridas S."/>
            <person name="Kuo A."/>
            <person name="Mondo S."/>
            <person name="Pangilinan J."/>
            <person name="Riley R."/>
            <person name="LaButti K."/>
            <person name="Andreopoulos B."/>
            <person name="Lipzen A."/>
            <person name="Chen C."/>
            <person name="Yan M."/>
            <person name="Daum C."/>
            <person name="Ng V."/>
            <person name="Clum A."/>
            <person name="Steindorff A."/>
            <person name="Ohm R.A."/>
            <person name="Martin F."/>
            <person name="Silar P."/>
            <person name="Natvig D.O."/>
            <person name="Lalanne C."/>
            <person name="Gautier V."/>
            <person name="Ament-Velasquez S.L."/>
            <person name="Kruys A."/>
            <person name="Hutchinson M.I."/>
            <person name="Powell A.J."/>
            <person name="Barry K."/>
            <person name="Miller A.N."/>
            <person name="Grigoriev I.V."/>
            <person name="Debuchy R."/>
            <person name="Gladieux P."/>
            <person name="Hiltunen Thoren M."/>
            <person name="Johannesson H."/>
        </authorList>
    </citation>
    <scope>NUCLEOTIDE SEQUENCE</scope>
    <source>
        <strain evidence="2">PSN243</strain>
    </source>
</reference>
<sequence>MSPLAPSLTLTISTPPTTSSPDPLPSGTPTQTPTIHLTTTNASPTTTYTLLTYSSPLDPLAFPLGLLSLTLLPLPSSSTPSPPPPPGSSLPASENAPAKNTQEEETKTNTPPSSLDSLPLNNIMLRRMIPPPHEALITLSPKQKHVQEIILRPPTLDIKGLEAQGVSLGGRDVRVEWVGRGWGVDGGVLVWNGERGDVLRGVEERGEDWEEGGERWVVDGEGVVRF</sequence>
<dbReference type="EMBL" id="MU865932">
    <property type="protein sequence ID" value="KAK4450628.1"/>
    <property type="molecule type" value="Genomic_DNA"/>
</dbReference>
<name>A0AAV9GTC9_9PEZI</name>
<dbReference type="AlphaFoldDB" id="A0AAV9GTC9"/>
<accession>A0AAV9GTC9</accession>
<evidence type="ECO:0000256" key="1">
    <source>
        <dbReference type="SAM" id="MobiDB-lite"/>
    </source>
</evidence>
<comment type="caution">
    <text evidence="2">The sequence shown here is derived from an EMBL/GenBank/DDBJ whole genome shotgun (WGS) entry which is preliminary data.</text>
</comment>
<proteinExistence type="predicted"/>